<sequence length="64" mass="7241">MFFFKLILALLLTFPMYVIGRAQVTDFTNKYVRKGKKRSSQEEDTGSGSVRAGRKAPARSGKKR</sequence>
<reference evidence="3" key="1">
    <citation type="submission" date="2019-09" db="EMBL/GenBank/DDBJ databases">
        <title>In-depth cultivation of the pig gut microbiome towards novel bacterial diversity and tailored functional studies.</title>
        <authorList>
            <person name="Wylensek D."/>
            <person name="Hitch T.C.A."/>
            <person name="Clavel T."/>
        </authorList>
    </citation>
    <scope>NUCLEOTIDE SEQUENCE</scope>
    <source>
        <strain evidence="3">RF-744-FAT-WT-3</strain>
    </source>
</reference>
<dbReference type="AlphaFoldDB" id="A0A6A8M7C2"/>
<comment type="caution">
    <text evidence="3">The sequence shown here is derived from an EMBL/GenBank/DDBJ whole genome shotgun (WGS) entry which is preliminary data.</text>
</comment>
<evidence type="ECO:0000313" key="3">
    <source>
        <dbReference type="EMBL" id="MST68458.1"/>
    </source>
</evidence>
<name>A0A6A8M7C2_9FIRM</name>
<proteinExistence type="predicted"/>
<organism evidence="3">
    <name type="scientific">Baileyella intestinalis</name>
    <dbReference type="NCBI Taxonomy" id="2606709"/>
    <lineage>
        <taxon>Bacteria</taxon>
        <taxon>Bacillati</taxon>
        <taxon>Bacillota</taxon>
        <taxon>Clostridia</taxon>
        <taxon>Peptostreptococcales</taxon>
        <taxon>Anaerovoracaceae</taxon>
        <taxon>Baileyella</taxon>
    </lineage>
</organism>
<dbReference type="EMBL" id="VUNB01000002">
    <property type="protein sequence ID" value="MST68458.1"/>
    <property type="molecule type" value="Genomic_DNA"/>
</dbReference>
<keyword evidence="2" id="KW-0732">Signal</keyword>
<protein>
    <submittedName>
        <fullName evidence="3">Uncharacterized protein</fullName>
    </submittedName>
</protein>
<evidence type="ECO:0000256" key="2">
    <source>
        <dbReference type="SAM" id="SignalP"/>
    </source>
</evidence>
<accession>A0A6A8M7C2</accession>
<feature type="region of interest" description="Disordered" evidence="1">
    <location>
        <begin position="33"/>
        <end position="64"/>
    </location>
</feature>
<evidence type="ECO:0000256" key="1">
    <source>
        <dbReference type="SAM" id="MobiDB-lite"/>
    </source>
</evidence>
<dbReference type="RefSeq" id="WP_154571933.1">
    <property type="nucleotide sequence ID" value="NZ_DBEZJY010000008.1"/>
</dbReference>
<feature type="compositionally biased region" description="Basic residues" evidence="1">
    <location>
        <begin position="52"/>
        <end position="64"/>
    </location>
</feature>
<feature type="signal peptide" evidence="2">
    <location>
        <begin position="1"/>
        <end position="20"/>
    </location>
</feature>
<feature type="chain" id="PRO_5038809214" evidence="2">
    <location>
        <begin position="21"/>
        <end position="64"/>
    </location>
</feature>
<gene>
    <name evidence="3" type="ORF">FYJ66_02475</name>
</gene>